<keyword evidence="1" id="KW-1133">Transmembrane helix</keyword>
<keyword evidence="1" id="KW-0472">Membrane</keyword>
<keyword evidence="1" id="KW-0812">Transmembrane</keyword>
<accession>A0ABX8RQT9</accession>
<evidence type="ECO:0000313" key="3">
    <source>
        <dbReference type="Proteomes" id="UP000694257"/>
    </source>
</evidence>
<sequence>MFALLAFNGLHKDDDAYLVIGVTLVVGIGSVVLRGIGAPVVAEQLGKRRRDKAIGDT</sequence>
<keyword evidence="3" id="KW-1185">Reference proteome</keyword>
<proteinExistence type="predicted"/>
<protein>
    <submittedName>
        <fullName evidence="2">Uncharacterized protein</fullName>
    </submittedName>
</protein>
<organism evidence="2 3">
    <name type="scientific">Nocardia iowensis</name>
    <dbReference type="NCBI Taxonomy" id="204891"/>
    <lineage>
        <taxon>Bacteria</taxon>
        <taxon>Bacillati</taxon>
        <taxon>Actinomycetota</taxon>
        <taxon>Actinomycetes</taxon>
        <taxon>Mycobacteriales</taxon>
        <taxon>Nocardiaceae</taxon>
        <taxon>Nocardia</taxon>
    </lineage>
</organism>
<dbReference type="RefSeq" id="WP_218470688.1">
    <property type="nucleotide sequence ID" value="NZ_CP078145.1"/>
</dbReference>
<feature type="transmembrane region" description="Helical" evidence="1">
    <location>
        <begin position="16"/>
        <end position="42"/>
    </location>
</feature>
<evidence type="ECO:0000313" key="2">
    <source>
        <dbReference type="EMBL" id="QXN89821.1"/>
    </source>
</evidence>
<dbReference type="Proteomes" id="UP000694257">
    <property type="component" value="Chromosome"/>
</dbReference>
<evidence type="ECO:0000256" key="1">
    <source>
        <dbReference type="SAM" id="Phobius"/>
    </source>
</evidence>
<reference evidence="2 3" key="1">
    <citation type="submission" date="2021-07" db="EMBL/GenBank/DDBJ databases">
        <title>Whole Genome Sequence of Nocardia Iowensis.</title>
        <authorList>
            <person name="Lamm A."/>
            <person name="Collins-Fairclough A.M."/>
            <person name="Bunk B."/>
            <person name="Sproer C."/>
        </authorList>
    </citation>
    <scope>NUCLEOTIDE SEQUENCE [LARGE SCALE GENOMIC DNA]</scope>
    <source>
        <strain evidence="2 3">NRRL 5646</strain>
    </source>
</reference>
<dbReference type="EMBL" id="CP078145">
    <property type="protein sequence ID" value="QXN89821.1"/>
    <property type="molecule type" value="Genomic_DNA"/>
</dbReference>
<gene>
    <name evidence="2" type="ORF">KV110_30825</name>
</gene>
<name>A0ABX8RQT9_NOCIO</name>